<name>A0ABQ0ZDT0_9HYPH</name>
<keyword evidence="2" id="KW-1185">Reference proteome</keyword>
<evidence type="ECO:0000313" key="1">
    <source>
        <dbReference type="EMBL" id="GES53745.1"/>
    </source>
</evidence>
<protein>
    <submittedName>
        <fullName evidence="1">Uncharacterized protein</fullName>
    </submittedName>
</protein>
<gene>
    <name evidence="1" type="ORF">RsS93_63590</name>
</gene>
<organism evidence="1 2">
    <name type="scientific">Rhizobium dioscoreae</name>
    <dbReference type="NCBI Taxonomy" id="2653122"/>
    <lineage>
        <taxon>Bacteria</taxon>
        <taxon>Pseudomonadati</taxon>
        <taxon>Pseudomonadota</taxon>
        <taxon>Alphaproteobacteria</taxon>
        <taxon>Hyphomicrobiales</taxon>
        <taxon>Rhizobiaceae</taxon>
        <taxon>Rhizobium/Agrobacterium group</taxon>
        <taxon>Rhizobium</taxon>
    </lineage>
</organism>
<evidence type="ECO:0000313" key="2">
    <source>
        <dbReference type="Proteomes" id="UP000390335"/>
    </source>
</evidence>
<proteinExistence type="predicted"/>
<dbReference type="Proteomes" id="UP000390335">
    <property type="component" value="Unassembled WGS sequence"/>
</dbReference>
<comment type="caution">
    <text evidence="1">The sequence shown here is derived from an EMBL/GenBank/DDBJ whole genome shotgun (WGS) entry which is preliminary data.</text>
</comment>
<sequence length="63" mass="7228">MPPVRVTSARRVAKSFLCPIRKKTATVFRAIDTGDIAKRLENAALLKALRIERNRPRRPQRES</sequence>
<accession>A0ABQ0ZDT0</accession>
<reference evidence="1 2" key="1">
    <citation type="journal article" date="2020" name="Genome Biol. Evol.">
        <title>Rhizobium dioscoreae sp. nov., a plant growth-promoting bacterium isolated from yam (Dioscorea species).</title>
        <authorList>
            <person name="Ouyabe M."/>
            <person name="Tanaka N."/>
            <person name="Shiwa Y."/>
            <person name="Fujita N."/>
            <person name="Kikuno H."/>
            <person name="Babil P."/>
            <person name="Shiwachi H."/>
        </authorList>
    </citation>
    <scope>NUCLEOTIDE SEQUENCE [LARGE SCALE GENOMIC DNA]</scope>
    <source>
        <strain evidence="1 2">S-93</strain>
    </source>
</reference>
<dbReference type="EMBL" id="BLAJ01000028">
    <property type="protein sequence ID" value="GES53745.1"/>
    <property type="molecule type" value="Genomic_DNA"/>
</dbReference>